<keyword evidence="1" id="KW-0175">Coiled coil</keyword>
<evidence type="ECO:0000313" key="2">
    <source>
        <dbReference type="EMBL" id="KAK9278453.1"/>
    </source>
</evidence>
<reference evidence="2 3" key="1">
    <citation type="journal article" date="2024" name="Plant J.">
        <title>Genome sequences and population genomics reveal climatic adaptation and genomic divergence between two closely related sweetgum species.</title>
        <authorList>
            <person name="Xu W.Q."/>
            <person name="Ren C.Q."/>
            <person name="Zhang X.Y."/>
            <person name="Comes H.P."/>
            <person name="Liu X.H."/>
            <person name="Li Y.G."/>
            <person name="Kettle C.J."/>
            <person name="Jalonen R."/>
            <person name="Gaisberger H."/>
            <person name="Ma Y.Z."/>
            <person name="Qiu Y.X."/>
        </authorList>
    </citation>
    <scope>NUCLEOTIDE SEQUENCE [LARGE SCALE GENOMIC DNA]</scope>
    <source>
        <strain evidence="2">Hangzhou</strain>
    </source>
</reference>
<organism evidence="2 3">
    <name type="scientific">Liquidambar formosana</name>
    <name type="common">Formosan gum</name>
    <dbReference type="NCBI Taxonomy" id="63359"/>
    <lineage>
        <taxon>Eukaryota</taxon>
        <taxon>Viridiplantae</taxon>
        <taxon>Streptophyta</taxon>
        <taxon>Embryophyta</taxon>
        <taxon>Tracheophyta</taxon>
        <taxon>Spermatophyta</taxon>
        <taxon>Magnoliopsida</taxon>
        <taxon>eudicotyledons</taxon>
        <taxon>Gunneridae</taxon>
        <taxon>Pentapetalae</taxon>
        <taxon>Saxifragales</taxon>
        <taxon>Altingiaceae</taxon>
        <taxon>Liquidambar</taxon>
    </lineage>
</organism>
<sequence>MIGIICERSKTNLKNRKNLKVNHSGGSKSFIRHRYDRRDPVTKEEPNRIELYYHTHYKSKTKSWTTPEAQQTYEKMKSLQSQPGPDGVPLTTDEICDQVLRIKIPSSTRGQGLQLQLKEATQRAEEAEKRSEQLAERVEAQENEIATQKMDIESQKTQLVTQRIEIDDMRSRQAITEALVQSLLQRSQSSNNTILN</sequence>
<keyword evidence="3" id="KW-1185">Reference proteome</keyword>
<gene>
    <name evidence="2" type="ORF">L1049_028018</name>
</gene>
<accession>A0AAP0WW05</accession>
<dbReference type="InterPro" id="IPR004252">
    <property type="entry name" value="Probable_transposase_24"/>
</dbReference>
<proteinExistence type="predicted"/>
<name>A0AAP0WW05_LIQFO</name>
<dbReference type="EMBL" id="JBBPBK010000009">
    <property type="protein sequence ID" value="KAK9278453.1"/>
    <property type="molecule type" value="Genomic_DNA"/>
</dbReference>
<dbReference type="Proteomes" id="UP001415857">
    <property type="component" value="Unassembled WGS sequence"/>
</dbReference>
<evidence type="ECO:0000256" key="1">
    <source>
        <dbReference type="SAM" id="Coils"/>
    </source>
</evidence>
<feature type="coiled-coil region" evidence="1">
    <location>
        <begin position="110"/>
        <end position="158"/>
    </location>
</feature>
<dbReference type="Pfam" id="PF03004">
    <property type="entry name" value="Transposase_24"/>
    <property type="match status" value="1"/>
</dbReference>
<dbReference type="AlphaFoldDB" id="A0AAP0WW05"/>
<protein>
    <submittedName>
        <fullName evidence="2">Uncharacterized protein</fullName>
    </submittedName>
</protein>
<comment type="caution">
    <text evidence="2">The sequence shown here is derived from an EMBL/GenBank/DDBJ whole genome shotgun (WGS) entry which is preliminary data.</text>
</comment>
<evidence type="ECO:0000313" key="3">
    <source>
        <dbReference type="Proteomes" id="UP001415857"/>
    </source>
</evidence>